<evidence type="ECO:0000256" key="3">
    <source>
        <dbReference type="ARBA" id="ARBA00022515"/>
    </source>
</evidence>
<dbReference type="AlphaFoldDB" id="A0A5E4LNY8"/>
<keyword evidence="8 11" id="KW-0460">Magnesium</keyword>
<dbReference type="Pfam" id="PF01896">
    <property type="entry name" value="DNA_primase_S"/>
    <property type="match status" value="1"/>
</dbReference>
<dbReference type="SUPFAM" id="SSF56747">
    <property type="entry name" value="Prim-pol domain"/>
    <property type="match status" value="1"/>
</dbReference>
<evidence type="ECO:0000256" key="8">
    <source>
        <dbReference type="ARBA" id="ARBA00022842"/>
    </source>
</evidence>
<evidence type="ECO:0000313" key="15">
    <source>
        <dbReference type="Proteomes" id="UP000789941"/>
    </source>
</evidence>
<keyword evidence="2 11" id="KW-0240">DNA-directed RNA polymerase</keyword>
<keyword evidence="3 11" id="KW-0639">Primosome</keyword>
<comment type="function">
    <text evidence="11">Catalytic subunit of DNA primase, an RNA polymerase that catalyzes the synthesis of short RNA molecules used as primers for DNA polymerase during DNA replication. The small subunit contains the primase catalytic core and has DNA synthesis activity on its own. Binding to the large subunit stabilizes and modulates the activity, increasing the rate of DNA synthesis while decreasing the length of the DNA fragments, and conferring RNA synthesis capability. The DNA polymerase activity may enable DNA primase to also catalyze primer extension after primer synthesis. May also play a role in DNA repair.</text>
</comment>
<keyword evidence="9 11" id="KW-0804">Transcription</keyword>
<dbReference type="GO" id="GO:0046872">
    <property type="term" value="F:metal ion binding"/>
    <property type="evidence" value="ECO:0007669"/>
    <property type="project" value="UniProtKB-KW"/>
</dbReference>
<dbReference type="EC" id="2.7.7.-" evidence="11"/>
<dbReference type="NCBIfam" id="TIGR00335">
    <property type="entry name" value="primase_sml"/>
    <property type="match status" value="1"/>
</dbReference>
<evidence type="ECO:0000256" key="1">
    <source>
        <dbReference type="ARBA" id="ARBA00009762"/>
    </source>
</evidence>
<protein>
    <recommendedName>
        <fullName evidence="11">DNA primase small subunit PriS</fullName>
        <ecNumber evidence="11">2.7.7.-</ecNumber>
    </recommendedName>
</protein>
<comment type="subunit">
    <text evidence="11">Heterodimer of a small subunit (PriS) and a large subunit (PriL).</text>
</comment>
<dbReference type="PANTHER" id="PTHR10536">
    <property type="entry name" value="DNA PRIMASE SMALL SUBUNIT"/>
    <property type="match status" value="1"/>
</dbReference>
<dbReference type="HAMAP" id="MF_00700">
    <property type="entry name" value="DNA_primase_sml_arc"/>
    <property type="match status" value="1"/>
</dbReference>
<comment type="cofactor">
    <cofactor evidence="11">
        <name>Mg(2+)</name>
        <dbReference type="ChEBI" id="CHEBI:18420"/>
    </cofactor>
    <cofactor evidence="11">
        <name>Mn(2+)</name>
        <dbReference type="ChEBI" id="CHEBI:29035"/>
    </cofactor>
</comment>
<gene>
    <name evidence="11 14" type="primary">priS</name>
    <name evidence="14" type="ORF">LFW2832_01192</name>
</gene>
<comment type="similarity">
    <text evidence="1 11 12">Belongs to the eukaryotic-type primase small subunit family.</text>
</comment>
<organism evidence="14 15">
    <name type="scientific">Candidatus Bilamarchaeum dharawalense</name>
    <dbReference type="NCBI Taxonomy" id="2885759"/>
    <lineage>
        <taxon>Archaea</taxon>
        <taxon>Candidatus Micrarchaeota</taxon>
        <taxon>Candidatus Micrarchaeia</taxon>
        <taxon>Candidatus Anstonellales</taxon>
        <taxon>Candidatus Bilamarchaeaceae</taxon>
        <taxon>Candidatus Bilamarchaeum</taxon>
    </lineage>
</organism>
<evidence type="ECO:0000256" key="4">
    <source>
        <dbReference type="ARBA" id="ARBA00022679"/>
    </source>
</evidence>
<evidence type="ECO:0000313" key="14">
    <source>
        <dbReference type="EMBL" id="VVC02703.1"/>
    </source>
</evidence>
<sequence>MNQQDMAIVKKIFASYYEEADFPIPKIEQREFGFGNIKKIDARHLNFSGVSEFKRYLATNTPLFVSHSTAYYEFPGATPIQKKQWKGADLVFDLDIHAEGKYGAYAKLEEVKNDLIRLVDDFLIGDFGINKNEIILVFSGNRGYHVHVRDPLFLSIGGEERRELVDYIMGQGLDYVQFFAPDDNKRLIGPRPDESGYRGRFARSVIKLIRDKPTAISRLFSKDKNRDFFIGGIEEGNWSKTSLKFNDLVNRFKVVADELPIHSVDTDVGVTQDLSKLIRVPNSIHGETGLVAKIIGDITKFNPWRDAAVKSDRIARIKFIEDVPQLDMVEVGPFKKDSEQKMPQHLAVFFVCKGSAVFVD</sequence>
<proteinExistence type="inferred from homology"/>
<keyword evidence="5 11" id="KW-0548">Nucleotidyltransferase</keyword>
<dbReference type="GO" id="GO:0003899">
    <property type="term" value="F:DNA-directed RNA polymerase activity"/>
    <property type="evidence" value="ECO:0007669"/>
    <property type="project" value="UniProtKB-UniRule"/>
</dbReference>
<keyword evidence="10 11" id="KW-0464">Manganese</keyword>
<dbReference type="InterPro" id="IPR002755">
    <property type="entry name" value="DNA_primase_S"/>
</dbReference>
<evidence type="ECO:0000256" key="12">
    <source>
        <dbReference type="RuleBase" id="RU003514"/>
    </source>
</evidence>
<keyword evidence="4 11" id="KW-0808">Transferase</keyword>
<keyword evidence="7 11" id="KW-0479">Metal-binding</keyword>
<feature type="active site" evidence="11">
    <location>
        <position position="95"/>
    </location>
</feature>
<evidence type="ECO:0000256" key="6">
    <source>
        <dbReference type="ARBA" id="ARBA00022705"/>
    </source>
</evidence>
<dbReference type="GO" id="GO:1990077">
    <property type="term" value="C:primosome complex"/>
    <property type="evidence" value="ECO:0007669"/>
    <property type="project" value="UniProtKB-KW"/>
</dbReference>
<feature type="active site" evidence="11">
    <location>
        <position position="267"/>
    </location>
</feature>
<dbReference type="EMBL" id="CABMJJ010000002">
    <property type="protein sequence ID" value="VVC02703.1"/>
    <property type="molecule type" value="Genomic_DNA"/>
</dbReference>
<accession>A0A5E4LNY8</accession>
<feature type="active site" evidence="11">
    <location>
        <position position="93"/>
    </location>
</feature>
<evidence type="ECO:0000256" key="7">
    <source>
        <dbReference type="ARBA" id="ARBA00022723"/>
    </source>
</evidence>
<reference evidence="14 15" key="1">
    <citation type="submission" date="2019-08" db="EMBL/GenBank/DDBJ databases">
        <authorList>
            <person name="Vazquez-Campos X."/>
        </authorList>
    </citation>
    <scope>NUCLEOTIDE SEQUENCE [LARGE SCALE GENOMIC DNA]</scope>
    <source>
        <strain evidence="14">LFW-283_2</strain>
    </source>
</reference>
<dbReference type="Proteomes" id="UP000789941">
    <property type="component" value="Unassembled WGS sequence"/>
</dbReference>
<comment type="function">
    <text evidence="13">RNA polymerase that catalyzes the synthesis of short RNA molecules used as primers for DNA polymerase during DNA replication.</text>
</comment>
<dbReference type="InterPro" id="IPR014052">
    <property type="entry name" value="DNA_primase_ssu_euk/arc"/>
</dbReference>
<dbReference type="GO" id="GO:0000428">
    <property type="term" value="C:DNA-directed RNA polymerase complex"/>
    <property type="evidence" value="ECO:0007669"/>
    <property type="project" value="UniProtKB-KW"/>
</dbReference>
<comment type="caution">
    <text evidence="14">The sequence shown here is derived from an EMBL/GenBank/DDBJ whole genome shotgun (WGS) entry which is preliminary data.</text>
</comment>
<name>A0A5E4LNY8_9ARCH</name>
<evidence type="ECO:0000256" key="5">
    <source>
        <dbReference type="ARBA" id="ARBA00022695"/>
    </source>
</evidence>
<evidence type="ECO:0000256" key="11">
    <source>
        <dbReference type="HAMAP-Rule" id="MF_00700"/>
    </source>
</evidence>
<keyword evidence="6 11" id="KW-0235">DNA replication</keyword>
<dbReference type="GO" id="GO:0006269">
    <property type="term" value="P:DNA replication, synthesis of primer"/>
    <property type="evidence" value="ECO:0007669"/>
    <property type="project" value="UniProtKB-UniRule"/>
</dbReference>
<evidence type="ECO:0000256" key="13">
    <source>
        <dbReference type="RuleBase" id="RU004224"/>
    </source>
</evidence>
<evidence type="ECO:0000256" key="2">
    <source>
        <dbReference type="ARBA" id="ARBA00022478"/>
    </source>
</evidence>
<dbReference type="Gene3D" id="3.90.920.10">
    <property type="entry name" value="DNA primase, PRIM domain"/>
    <property type="match status" value="1"/>
</dbReference>
<evidence type="ECO:0000256" key="9">
    <source>
        <dbReference type="ARBA" id="ARBA00023163"/>
    </source>
</evidence>
<evidence type="ECO:0000256" key="10">
    <source>
        <dbReference type="ARBA" id="ARBA00023211"/>
    </source>
</evidence>
<dbReference type="InterPro" id="IPR023639">
    <property type="entry name" value="DNA_primase_ssu_PriS"/>
</dbReference>